<keyword evidence="2" id="KW-1185">Reference proteome</keyword>
<gene>
    <name evidence="1" type="ORF">HNY73_017765</name>
</gene>
<accession>A0A8T0EB19</accession>
<protein>
    <submittedName>
        <fullName evidence="1">Uncharacterized protein</fullName>
    </submittedName>
</protein>
<reference evidence="1" key="1">
    <citation type="journal article" date="2020" name="bioRxiv">
        <title>Chromosome-level reference genome of the European wasp spider Argiope bruennichi: a resource for studies on range expansion and evolutionary adaptation.</title>
        <authorList>
            <person name="Sheffer M.M."/>
            <person name="Hoppe A."/>
            <person name="Krehenwinkel H."/>
            <person name="Uhl G."/>
            <person name="Kuss A.W."/>
            <person name="Jensen L."/>
            <person name="Jensen C."/>
            <person name="Gillespie R.G."/>
            <person name="Hoff K.J."/>
            <person name="Prost S."/>
        </authorList>
    </citation>
    <scope>NUCLEOTIDE SEQUENCE</scope>
</reference>
<proteinExistence type="predicted"/>
<name>A0A8T0EB19_ARGBR</name>
<dbReference type="AlphaFoldDB" id="A0A8T0EB19"/>
<evidence type="ECO:0000313" key="2">
    <source>
        <dbReference type="Proteomes" id="UP000807504"/>
    </source>
</evidence>
<dbReference type="EMBL" id="JABXBU010002228">
    <property type="protein sequence ID" value="KAF8770206.1"/>
    <property type="molecule type" value="Genomic_DNA"/>
</dbReference>
<organism evidence="1 2">
    <name type="scientific">Argiope bruennichi</name>
    <name type="common">Wasp spider</name>
    <name type="synonym">Aranea bruennichi</name>
    <dbReference type="NCBI Taxonomy" id="94029"/>
    <lineage>
        <taxon>Eukaryota</taxon>
        <taxon>Metazoa</taxon>
        <taxon>Ecdysozoa</taxon>
        <taxon>Arthropoda</taxon>
        <taxon>Chelicerata</taxon>
        <taxon>Arachnida</taxon>
        <taxon>Araneae</taxon>
        <taxon>Araneomorphae</taxon>
        <taxon>Entelegynae</taxon>
        <taxon>Araneoidea</taxon>
        <taxon>Araneidae</taxon>
        <taxon>Argiope</taxon>
    </lineage>
</organism>
<reference evidence="1" key="2">
    <citation type="submission" date="2020-06" db="EMBL/GenBank/DDBJ databases">
        <authorList>
            <person name="Sheffer M."/>
        </authorList>
    </citation>
    <scope>NUCLEOTIDE SEQUENCE</scope>
</reference>
<dbReference type="Proteomes" id="UP000807504">
    <property type="component" value="Unassembled WGS sequence"/>
</dbReference>
<sequence length="307" mass="36986">MMSLSERRSFYVRGNLKKSDQNPIVLYWTYYIQEVPIDHWDSKALNHSQLFKYSVTKGYLNATKFFFGKLKKQLRSRMIANSFCIHFKELYKPHCIIKDHLAIACFLISEIRPNYPAIYNFDMLHLICLHFLEWPRQKYFMAVVNRMRHYLFERRFGDLLERIFERDHGDFKDYDYKKLFMEFWLQSPLKSKAYVAESRIGFGIFMKFVKKYFEFLFVENAFALKAKFRGVVLQQEIPENIPHFEKGNVEFFKFLVRERVTTRTSIDRFLHQRFVSFPYAEFGIPFFDGRTSLGELMYLIDSISGTV</sequence>
<comment type="caution">
    <text evidence="1">The sequence shown here is derived from an EMBL/GenBank/DDBJ whole genome shotgun (WGS) entry which is preliminary data.</text>
</comment>
<evidence type="ECO:0000313" key="1">
    <source>
        <dbReference type="EMBL" id="KAF8770206.1"/>
    </source>
</evidence>